<organism evidence="2 3">
    <name type="scientific">Armillaria gallica</name>
    <name type="common">Bulbous honey fungus</name>
    <name type="synonym">Armillaria bulbosa</name>
    <dbReference type="NCBI Taxonomy" id="47427"/>
    <lineage>
        <taxon>Eukaryota</taxon>
        <taxon>Fungi</taxon>
        <taxon>Dikarya</taxon>
        <taxon>Basidiomycota</taxon>
        <taxon>Agaricomycotina</taxon>
        <taxon>Agaricomycetes</taxon>
        <taxon>Agaricomycetidae</taxon>
        <taxon>Agaricales</taxon>
        <taxon>Marasmiineae</taxon>
        <taxon>Physalacriaceae</taxon>
        <taxon>Armillaria</taxon>
    </lineage>
</organism>
<dbReference type="InParanoid" id="A0A2H3E5F0"/>
<evidence type="ECO:0000256" key="1">
    <source>
        <dbReference type="SAM" id="Phobius"/>
    </source>
</evidence>
<feature type="transmembrane region" description="Helical" evidence="1">
    <location>
        <begin position="12"/>
        <end position="34"/>
    </location>
</feature>
<accession>A0A2H3E5F0</accession>
<keyword evidence="1" id="KW-0472">Membrane</keyword>
<proteinExistence type="predicted"/>
<reference evidence="3" key="1">
    <citation type="journal article" date="2017" name="Nat. Ecol. Evol.">
        <title>Genome expansion and lineage-specific genetic innovations in the forest pathogenic fungi Armillaria.</title>
        <authorList>
            <person name="Sipos G."/>
            <person name="Prasanna A.N."/>
            <person name="Walter M.C."/>
            <person name="O'Connor E."/>
            <person name="Balint B."/>
            <person name="Krizsan K."/>
            <person name="Kiss B."/>
            <person name="Hess J."/>
            <person name="Varga T."/>
            <person name="Slot J."/>
            <person name="Riley R."/>
            <person name="Boka B."/>
            <person name="Rigling D."/>
            <person name="Barry K."/>
            <person name="Lee J."/>
            <person name="Mihaltcheva S."/>
            <person name="LaButti K."/>
            <person name="Lipzen A."/>
            <person name="Waldron R."/>
            <person name="Moloney N.M."/>
            <person name="Sperisen C."/>
            <person name="Kredics L."/>
            <person name="Vagvoelgyi C."/>
            <person name="Patrignani A."/>
            <person name="Fitzpatrick D."/>
            <person name="Nagy I."/>
            <person name="Doyle S."/>
            <person name="Anderson J.B."/>
            <person name="Grigoriev I.V."/>
            <person name="Gueldener U."/>
            <person name="Muensterkoetter M."/>
            <person name="Nagy L.G."/>
        </authorList>
    </citation>
    <scope>NUCLEOTIDE SEQUENCE [LARGE SCALE GENOMIC DNA]</scope>
    <source>
        <strain evidence="3">Ar21-2</strain>
    </source>
</reference>
<dbReference type="Proteomes" id="UP000217790">
    <property type="component" value="Unassembled WGS sequence"/>
</dbReference>
<keyword evidence="1" id="KW-1133">Transmembrane helix</keyword>
<gene>
    <name evidence="2" type="ORF">ARMGADRAFT_1010711</name>
</gene>
<keyword evidence="1" id="KW-0812">Transmembrane</keyword>
<sequence length="86" mass="9380">MIHIDQNWRIGLSPRCSFFIILVILIFFIFGVILHTDDIRAVRCGASSCVELSALPQDSIAHPVYAASEKRPSLIVVRGCVGLAAA</sequence>
<protein>
    <submittedName>
        <fullName evidence="2">Uncharacterized protein</fullName>
    </submittedName>
</protein>
<evidence type="ECO:0000313" key="2">
    <source>
        <dbReference type="EMBL" id="PBK95793.1"/>
    </source>
</evidence>
<dbReference type="EMBL" id="KZ293651">
    <property type="protein sequence ID" value="PBK95793.1"/>
    <property type="molecule type" value="Genomic_DNA"/>
</dbReference>
<dbReference type="AlphaFoldDB" id="A0A2H3E5F0"/>
<name>A0A2H3E5F0_ARMGA</name>
<evidence type="ECO:0000313" key="3">
    <source>
        <dbReference type="Proteomes" id="UP000217790"/>
    </source>
</evidence>
<keyword evidence="3" id="KW-1185">Reference proteome</keyword>